<protein>
    <recommendedName>
        <fullName evidence="1">RNA helicase</fullName>
        <ecNumber evidence="1">3.6.4.13</ecNumber>
    </recommendedName>
</protein>
<dbReference type="InterPro" id="IPR014001">
    <property type="entry name" value="Helicase_ATP-bd"/>
</dbReference>
<evidence type="ECO:0000256" key="2">
    <source>
        <dbReference type="ARBA" id="ARBA00022540"/>
    </source>
</evidence>
<dbReference type="SUPFAM" id="SSF52540">
    <property type="entry name" value="P-loop containing nucleoside triphosphate hydrolases"/>
    <property type="match status" value="1"/>
</dbReference>
<feature type="domain" description="Helicase C-terminal" evidence="15">
    <location>
        <begin position="244"/>
        <end position="405"/>
    </location>
</feature>
<dbReference type="SMART" id="SM00487">
    <property type="entry name" value="DEXDc"/>
    <property type="match status" value="1"/>
</dbReference>
<evidence type="ECO:0000256" key="4">
    <source>
        <dbReference type="ARBA" id="ARBA00022801"/>
    </source>
</evidence>
<evidence type="ECO:0000259" key="16">
    <source>
        <dbReference type="PROSITE" id="PS51195"/>
    </source>
</evidence>
<feature type="short sequence motif" description="Q motif" evidence="11">
    <location>
        <begin position="32"/>
        <end position="60"/>
    </location>
</feature>
<comment type="catalytic activity">
    <reaction evidence="10">
        <text>ATP + H2O = ADP + phosphate + H(+)</text>
        <dbReference type="Rhea" id="RHEA:13065"/>
        <dbReference type="ChEBI" id="CHEBI:15377"/>
        <dbReference type="ChEBI" id="CHEBI:15378"/>
        <dbReference type="ChEBI" id="CHEBI:30616"/>
        <dbReference type="ChEBI" id="CHEBI:43474"/>
        <dbReference type="ChEBI" id="CHEBI:456216"/>
        <dbReference type="EC" id="3.6.4.13"/>
    </reaction>
</comment>
<organism evidence="17">
    <name type="scientific">Apocynum venetum</name>
    <dbReference type="NCBI Taxonomy" id="377125"/>
    <lineage>
        <taxon>Eukaryota</taxon>
        <taxon>Viridiplantae</taxon>
        <taxon>Streptophyta</taxon>
        <taxon>Embryophyta</taxon>
        <taxon>Tracheophyta</taxon>
        <taxon>Spermatophyta</taxon>
        <taxon>Magnoliopsida</taxon>
        <taxon>eudicotyledons</taxon>
        <taxon>Gunneridae</taxon>
        <taxon>Pentapetalae</taxon>
        <taxon>asterids</taxon>
        <taxon>lamiids</taxon>
        <taxon>Gentianales</taxon>
        <taxon>Apocynaceae</taxon>
        <taxon>Apocynoideae</taxon>
        <taxon>Apocyneae</taxon>
        <taxon>Apocyinae</taxon>
        <taxon>Apocynum</taxon>
    </lineage>
</organism>
<dbReference type="InterPro" id="IPR027417">
    <property type="entry name" value="P-loop_NTPase"/>
</dbReference>
<dbReference type="InterPro" id="IPR011545">
    <property type="entry name" value="DEAD/DEAH_box_helicase_dom"/>
</dbReference>
<evidence type="ECO:0000256" key="8">
    <source>
        <dbReference type="ARBA" id="ARBA00022917"/>
    </source>
</evidence>
<evidence type="ECO:0000256" key="13">
    <source>
        <dbReference type="SAM" id="MobiDB-lite"/>
    </source>
</evidence>
<dbReference type="GO" id="GO:0005524">
    <property type="term" value="F:ATP binding"/>
    <property type="evidence" value="ECO:0007669"/>
    <property type="project" value="UniProtKB-KW"/>
</dbReference>
<evidence type="ECO:0000259" key="15">
    <source>
        <dbReference type="PROSITE" id="PS51194"/>
    </source>
</evidence>
<keyword evidence="3 12" id="KW-0547">Nucleotide-binding</keyword>
<dbReference type="EMBL" id="EU145588">
    <property type="protein sequence ID" value="ABV68940.1"/>
    <property type="molecule type" value="mRNA"/>
</dbReference>
<dbReference type="Pfam" id="PF00271">
    <property type="entry name" value="Helicase_C"/>
    <property type="match status" value="1"/>
</dbReference>
<evidence type="ECO:0000256" key="3">
    <source>
        <dbReference type="ARBA" id="ARBA00022741"/>
    </source>
</evidence>
<dbReference type="BRENDA" id="3.6.4.12">
    <property type="organism ID" value="10316"/>
</dbReference>
<accession>A8D930</accession>
<dbReference type="GO" id="GO:0003743">
    <property type="term" value="F:translation initiation factor activity"/>
    <property type="evidence" value="ECO:0007669"/>
    <property type="project" value="UniProtKB-KW"/>
</dbReference>
<dbReference type="InterPro" id="IPR014014">
    <property type="entry name" value="RNA_helicase_DEAD_Q_motif"/>
</dbReference>
<dbReference type="FunFam" id="3.40.50.300:FF:000849">
    <property type="entry name" value="ATP-dependent RNA helicase DBP5"/>
    <property type="match status" value="1"/>
</dbReference>
<dbReference type="Pfam" id="PF00270">
    <property type="entry name" value="DEAD"/>
    <property type="match status" value="1"/>
</dbReference>
<keyword evidence="5 12" id="KW-0347">Helicase</keyword>
<dbReference type="GO" id="GO:0003724">
    <property type="term" value="F:RNA helicase activity"/>
    <property type="evidence" value="ECO:0007669"/>
    <property type="project" value="UniProtKB-EC"/>
</dbReference>
<sequence length="447" mass="50478">MATPTSGPVNRKGTVDDDKLVFDTSEGVEAITSFNGMGLKEDLIRGIYAYGFEKPTPIQQRAVMPLIQGRDAIAQAQTGSGKTSMIALSVCQVADTSVRDVQALILSPTRELATQTERVLIALGDRININAHVCIGGNSVGEDIHKLEKGVHVVSGTPGRLIDMIKRRTLRTRVIKILVLDEADRMLGRGFRDNIYDAYRYLPPELQVCLITATLPHELIEMTSKFMTDPVKILAKREDLTLDGIKQWFVAVEREDWKFDTLCDIYDSLTISLAVIFCNTRRKVDWLTDKMHSNQFTASVMHSDMPNKEREVIMNEFKGGATKALITTDVWARGIDVQQVGIVINYDLPQNRELYIHRIGRTGKFGRKSAVINFVKSEDIRLLRDIEQYYTSQIDDMPMQVAELLISQRGGGRWSNSERGRGGCRSSEKKSRKEKKEDFWYNVLIDE</sequence>
<evidence type="ECO:0000313" key="17">
    <source>
        <dbReference type="EMBL" id="ABV68940.1"/>
    </source>
</evidence>
<evidence type="ECO:0000256" key="6">
    <source>
        <dbReference type="ARBA" id="ARBA00022840"/>
    </source>
</evidence>
<evidence type="ECO:0000256" key="11">
    <source>
        <dbReference type="PROSITE-ProRule" id="PRU00552"/>
    </source>
</evidence>
<evidence type="ECO:0000256" key="7">
    <source>
        <dbReference type="ARBA" id="ARBA00022884"/>
    </source>
</evidence>
<dbReference type="PROSITE" id="PS51195">
    <property type="entry name" value="Q_MOTIF"/>
    <property type="match status" value="1"/>
</dbReference>
<evidence type="ECO:0000256" key="12">
    <source>
        <dbReference type="RuleBase" id="RU000492"/>
    </source>
</evidence>
<feature type="domain" description="Helicase ATP-binding" evidence="14">
    <location>
        <begin position="63"/>
        <end position="233"/>
    </location>
</feature>
<feature type="domain" description="DEAD-box RNA helicase Q" evidence="16">
    <location>
        <begin position="32"/>
        <end position="60"/>
    </location>
</feature>
<evidence type="ECO:0000259" key="14">
    <source>
        <dbReference type="PROSITE" id="PS51192"/>
    </source>
</evidence>
<dbReference type="Gene3D" id="3.40.50.300">
    <property type="entry name" value="P-loop containing nucleotide triphosphate hydrolases"/>
    <property type="match status" value="2"/>
</dbReference>
<proteinExistence type="evidence at transcript level"/>
<keyword evidence="6 12" id="KW-0067">ATP-binding</keyword>
<dbReference type="AlphaFoldDB" id="A8D930"/>
<dbReference type="InterPro" id="IPR000629">
    <property type="entry name" value="RNA-helicase_DEAD-box_CS"/>
</dbReference>
<keyword evidence="7" id="KW-0694">RNA-binding</keyword>
<keyword evidence="4 12" id="KW-0378">Hydrolase</keyword>
<comment type="similarity">
    <text evidence="12">Belongs to the DEAD box helicase family.</text>
</comment>
<dbReference type="GO" id="GO:0016787">
    <property type="term" value="F:hydrolase activity"/>
    <property type="evidence" value="ECO:0007669"/>
    <property type="project" value="UniProtKB-KW"/>
</dbReference>
<dbReference type="FunFam" id="3.40.50.300:FF:000031">
    <property type="entry name" value="Eukaryotic initiation factor 4A-III"/>
    <property type="match status" value="1"/>
</dbReference>
<dbReference type="PROSITE" id="PS51192">
    <property type="entry name" value="HELICASE_ATP_BIND_1"/>
    <property type="match status" value="1"/>
</dbReference>
<evidence type="ECO:0000256" key="10">
    <source>
        <dbReference type="ARBA" id="ARBA00047984"/>
    </source>
</evidence>
<dbReference type="PROSITE" id="PS51194">
    <property type="entry name" value="HELICASE_CTER"/>
    <property type="match status" value="1"/>
</dbReference>
<gene>
    <name evidence="17" type="primary">DH1</name>
</gene>
<evidence type="ECO:0000256" key="9">
    <source>
        <dbReference type="ARBA" id="ARBA00025917"/>
    </source>
</evidence>
<keyword evidence="8" id="KW-0648">Protein biosynthesis</keyword>
<dbReference type="PANTHER" id="PTHR47958">
    <property type="entry name" value="ATP-DEPENDENT RNA HELICASE DBP3"/>
    <property type="match status" value="1"/>
</dbReference>
<feature type="region of interest" description="Disordered" evidence="13">
    <location>
        <begin position="411"/>
        <end position="435"/>
    </location>
</feature>
<comment type="subunit">
    <text evidence="9">eIF4F is a multi-subunit complex, the composition of which varies with external and internal environmental conditions. It is composed of at least EIF4A, EIF4E and EIF4G.</text>
</comment>
<dbReference type="EC" id="3.6.4.13" evidence="1"/>
<dbReference type="InterPro" id="IPR001650">
    <property type="entry name" value="Helicase_C-like"/>
</dbReference>
<name>A8D930_9GENT</name>
<evidence type="ECO:0000256" key="5">
    <source>
        <dbReference type="ARBA" id="ARBA00022806"/>
    </source>
</evidence>
<reference evidence="17" key="1">
    <citation type="journal article" date="2008" name="J. Exp. Bot.">
        <title>Molecular cloning and characterization of a salinity stress-induced gene encoding DEAD-box helicase from the halophyte Apocynum venetum.</title>
        <authorList>
            <person name="Liu H.H."/>
            <person name="Liu J."/>
            <person name="Fan S.L."/>
            <person name="Song M.Z."/>
            <person name="Han X.L."/>
            <person name="Liu F."/>
            <person name="Shen F.F."/>
        </authorList>
    </citation>
    <scope>NUCLEOTIDE SEQUENCE</scope>
</reference>
<dbReference type="GO" id="GO:0003723">
    <property type="term" value="F:RNA binding"/>
    <property type="evidence" value="ECO:0007669"/>
    <property type="project" value="UniProtKB-KW"/>
</dbReference>
<keyword evidence="2" id="KW-0396">Initiation factor</keyword>
<dbReference type="SMART" id="SM00490">
    <property type="entry name" value="HELICc"/>
    <property type="match status" value="1"/>
</dbReference>
<dbReference type="PROSITE" id="PS00039">
    <property type="entry name" value="DEAD_ATP_HELICASE"/>
    <property type="match status" value="1"/>
</dbReference>
<evidence type="ECO:0000256" key="1">
    <source>
        <dbReference type="ARBA" id="ARBA00012552"/>
    </source>
</evidence>
<dbReference type="CDD" id="cd18787">
    <property type="entry name" value="SF2_C_DEAD"/>
    <property type="match status" value="1"/>
</dbReference>
<feature type="compositionally biased region" description="Basic and acidic residues" evidence="13">
    <location>
        <begin position="416"/>
        <end position="435"/>
    </location>
</feature>